<accession>X1RXW3</accession>
<gene>
    <name evidence="1" type="ORF">S06H3_65813</name>
</gene>
<evidence type="ECO:0000313" key="1">
    <source>
        <dbReference type="EMBL" id="GAI71761.1"/>
    </source>
</evidence>
<protein>
    <recommendedName>
        <fullName evidence="2">Transposase IS4-like domain-containing protein</fullName>
    </recommendedName>
</protein>
<name>X1RXW3_9ZZZZ</name>
<dbReference type="AlphaFoldDB" id="X1RXW3"/>
<sequence>QSKLTTRHITSIKHPAWSIEHPASSIKHPASSIKHRADSGYDSEANHRFGREVLGIHTIIALNARGFTKTPTTVYRAEMKHQ</sequence>
<comment type="caution">
    <text evidence="1">The sequence shown here is derived from an EMBL/GenBank/DDBJ whole genome shotgun (WGS) entry which is preliminary data.</text>
</comment>
<feature type="non-terminal residue" evidence="1">
    <location>
        <position position="1"/>
    </location>
</feature>
<evidence type="ECO:0008006" key="2">
    <source>
        <dbReference type="Google" id="ProtNLM"/>
    </source>
</evidence>
<organism evidence="1">
    <name type="scientific">marine sediment metagenome</name>
    <dbReference type="NCBI Taxonomy" id="412755"/>
    <lineage>
        <taxon>unclassified sequences</taxon>
        <taxon>metagenomes</taxon>
        <taxon>ecological metagenomes</taxon>
    </lineage>
</organism>
<dbReference type="EMBL" id="BARV01044492">
    <property type="protein sequence ID" value="GAI71761.1"/>
    <property type="molecule type" value="Genomic_DNA"/>
</dbReference>
<proteinExistence type="predicted"/>
<reference evidence="1" key="1">
    <citation type="journal article" date="2014" name="Front. Microbiol.">
        <title>High frequency of phylogenetically diverse reductive dehalogenase-homologous genes in deep subseafloor sedimentary metagenomes.</title>
        <authorList>
            <person name="Kawai M."/>
            <person name="Futagami T."/>
            <person name="Toyoda A."/>
            <person name="Takaki Y."/>
            <person name="Nishi S."/>
            <person name="Hori S."/>
            <person name="Arai W."/>
            <person name="Tsubouchi T."/>
            <person name="Morono Y."/>
            <person name="Uchiyama I."/>
            <person name="Ito T."/>
            <person name="Fujiyama A."/>
            <person name="Inagaki F."/>
            <person name="Takami H."/>
        </authorList>
    </citation>
    <scope>NUCLEOTIDE SEQUENCE</scope>
    <source>
        <strain evidence="1">Expedition CK06-06</strain>
    </source>
</reference>
<feature type="non-terminal residue" evidence="1">
    <location>
        <position position="82"/>
    </location>
</feature>